<keyword evidence="2" id="KW-1185">Reference proteome</keyword>
<sequence length="106" mass="11663">MTENGPIRIPNDWLSAGHETAVDCETAVLLRAALTPTLRSAESWQELTSRLDRKGYKLVIKRDRLVIVESTSGRSLCTGRYLGAPLESLAERLGRPRVKTCGQIAA</sequence>
<name>A0ABV7TE83_9RHOB</name>
<evidence type="ECO:0000313" key="2">
    <source>
        <dbReference type="Proteomes" id="UP001595629"/>
    </source>
</evidence>
<gene>
    <name evidence="1" type="ORF">ACFORG_05780</name>
</gene>
<organism evidence="1 2">
    <name type="scientific">Lutimaribacter marinistellae</name>
    <dbReference type="NCBI Taxonomy" id="1820329"/>
    <lineage>
        <taxon>Bacteria</taxon>
        <taxon>Pseudomonadati</taxon>
        <taxon>Pseudomonadota</taxon>
        <taxon>Alphaproteobacteria</taxon>
        <taxon>Rhodobacterales</taxon>
        <taxon>Roseobacteraceae</taxon>
        <taxon>Lutimaribacter</taxon>
    </lineage>
</organism>
<reference evidence="2" key="1">
    <citation type="journal article" date="2019" name="Int. J. Syst. Evol. Microbiol.">
        <title>The Global Catalogue of Microorganisms (GCM) 10K type strain sequencing project: providing services to taxonomists for standard genome sequencing and annotation.</title>
        <authorList>
            <consortium name="The Broad Institute Genomics Platform"/>
            <consortium name="The Broad Institute Genome Sequencing Center for Infectious Disease"/>
            <person name="Wu L."/>
            <person name="Ma J."/>
        </authorList>
    </citation>
    <scope>NUCLEOTIDE SEQUENCE [LARGE SCALE GENOMIC DNA]</scope>
    <source>
        <strain evidence="2">KCTC 42911</strain>
    </source>
</reference>
<proteinExistence type="predicted"/>
<dbReference type="RefSeq" id="WP_386734436.1">
    <property type="nucleotide sequence ID" value="NZ_JBHRXI010000004.1"/>
</dbReference>
<comment type="caution">
    <text evidence="1">The sequence shown here is derived from an EMBL/GenBank/DDBJ whole genome shotgun (WGS) entry which is preliminary data.</text>
</comment>
<dbReference type="Proteomes" id="UP001595629">
    <property type="component" value="Unassembled WGS sequence"/>
</dbReference>
<accession>A0ABV7TE83</accession>
<dbReference type="EMBL" id="JBHRXI010000004">
    <property type="protein sequence ID" value="MFC3613264.1"/>
    <property type="molecule type" value="Genomic_DNA"/>
</dbReference>
<evidence type="ECO:0000313" key="1">
    <source>
        <dbReference type="EMBL" id="MFC3613264.1"/>
    </source>
</evidence>
<protein>
    <submittedName>
        <fullName evidence="1">Uncharacterized protein</fullName>
    </submittedName>
</protein>